<feature type="compositionally biased region" description="Low complexity" evidence="6">
    <location>
        <begin position="166"/>
        <end position="180"/>
    </location>
</feature>
<dbReference type="PANTHER" id="PTHR43811">
    <property type="entry name" value="FKBP-TYPE PEPTIDYL-PROLYL CIS-TRANS ISOMERASE FKPA"/>
    <property type="match status" value="1"/>
</dbReference>
<organism evidence="8 9">
    <name type="scientific">Prorocentrum cordatum</name>
    <dbReference type="NCBI Taxonomy" id="2364126"/>
    <lineage>
        <taxon>Eukaryota</taxon>
        <taxon>Sar</taxon>
        <taxon>Alveolata</taxon>
        <taxon>Dinophyceae</taxon>
        <taxon>Prorocentrales</taxon>
        <taxon>Prorocentraceae</taxon>
        <taxon>Prorocentrum</taxon>
    </lineage>
</organism>
<dbReference type="EC" id="5.2.1.8" evidence="2 5"/>
<evidence type="ECO:0000256" key="6">
    <source>
        <dbReference type="SAM" id="MobiDB-lite"/>
    </source>
</evidence>
<evidence type="ECO:0000256" key="4">
    <source>
        <dbReference type="ARBA" id="ARBA00023235"/>
    </source>
</evidence>
<dbReference type="InterPro" id="IPR046341">
    <property type="entry name" value="SET_dom_sf"/>
</dbReference>
<feature type="compositionally biased region" description="Low complexity" evidence="6">
    <location>
        <begin position="322"/>
        <end position="342"/>
    </location>
</feature>
<dbReference type="PANTHER" id="PTHR43811:SF19">
    <property type="entry name" value="39 KDA FK506-BINDING NUCLEAR PROTEIN"/>
    <property type="match status" value="1"/>
</dbReference>
<dbReference type="Pfam" id="PF00254">
    <property type="entry name" value="FKBP_C"/>
    <property type="match status" value="1"/>
</dbReference>
<dbReference type="InterPro" id="IPR001179">
    <property type="entry name" value="PPIase_FKBP_dom"/>
</dbReference>
<dbReference type="InterPro" id="IPR046357">
    <property type="entry name" value="PPIase_dom_sf"/>
</dbReference>
<feature type="compositionally biased region" description="Basic residues" evidence="6">
    <location>
        <begin position="292"/>
        <end position="307"/>
    </location>
</feature>
<gene>
    <name evidence="8" type="ORF">PCOR1329_LOCUS65977</name>
</gene>
<evidence type="ECO:0000256" key="2">
    <source>
        <dbReference type="ARBA" id="ARBA00013194"/>
    </source>
</evidence>
<keyword evidence="9" id="KW-1185">Reference proteome</keyword>
<accession>A0ABN9WFJ5</accession>
<feature type="domain" description="PPIase FKBP-type" evidence="7">
    <location>
        <begin position="59"/>
        <end position="149"/>
    </location>
</feature>
<evidence type="ECO:0000259" key="7">
    <source>
        <dbReference type="PROSITE" id="PS50059"/>
    </source>
</evidence>
<protein>
    <recommendedName>
        <fullName evidence="2 5">peptidylprolyl isomerase</fullName>
        <ecNumber evidence="2 5">5.2.1.8</ecNumber>
    </recommendedName>
</protein>
<dbReference type="Gene3D" id="3.90.1410.10">
    <property type="entry name" value="set domain protein methyltransferase, domain 1"/>
    <property type="match status" value="1"/>
</dbReference>
<dbReference type="Proteomes" id="UP001189429">
    <property type="component" value="Unassembled WGS sequence"/>
</dbReference>
<dbReference type="Gene3D" id="3.10.50.40">
    <property type="match status" value="1"/>
</dbReference>
<dbReference type="EMBL" id="CAUYUJ010018479">
    <property type="protein sequence ID" value="CAK0883889.1"/>
    <property type="molecule type" value="Genomic_DNA"/>
</dbReference>
<feature type="region of interest" description="Disordered" evidence="6">
    <location>
        <begin position="558"/>
        <end position="582"/>
    </location>
</feature>
<sequence>MAGAVCEEWPGAARTAAGGQAGAALPGRARAREGFVETPSGLQYRSWGSEGSGDQPKKGQLVAADYTGWLEDFESEAKFDSSRDRRRPLEFPVGTGKVIKAWDEALLGMKVGERRLIVVPPAIGYGNKAVGPIPPGSTLYFDVELVRIGKRPPAEMQQLAVPSRCPASPSAPWQRPAPARWRPPPPATDVVPGGRGRSWAEPPGALAAASRCRVAALAAASGALVAGRRALLEIGGLCCRGAARGCRSPAAPRALVAAVLPGAGPLRRGGVREGRRGVGGLAQAGGRPLRGGQHRGVRRRQGPRRPGRAALPEGRGRDGGAEEPVPGGAPGPRCARGAWAPGGRRRPRRGRRAGHPQRPPGAARHPRKRRLLEERRQGSSSRHAAYIGTLPDPPLMHPLAEPWPRGLADTSPLLSRFYRTVMERDDALLELLGECEPVWKKRRWALGAVWTRAFELPAGGGGRSIAMLPLLDLMNHWTPAAAEDRLWTCRYEERGQSIAMVADRGIAADEELDFLYDNSSDGVLLAQYGIAVEEPGLNPANQAGVAVAPDTVCCAPDGPQGAAEPTSCPRAPPRCSGRAGPA</sequence>
<dbReference type="SUPFAM" id="SSF82199">
    <property type="entry name" value="SET domain"/>
    <property type="match status" value="1"/>
</dbReference>
<evidence type="ECO:0000256" key="5">
    <source>
        <dbReference type="PROSITE-ProRule" id="PRU00277"/>
    </source>
</evidence>
<evidence type="ECO:0000256" key="1">
    <source>
        <dbReference type="ARBA" id="ARBA00000971"/>
    </source>
</evidence>
<proteinExistence type="predicted"/>
<comment type="caution">
    <text evidence="8">The sequence shown here is derived from an EMBL/GenBank/DDBJ whole genome shotgun (WGS) entry which is preliminary data.</text>
</comment>
<comment type="catalytic activity">
    <reaction evidence="1 5">
        <text>[protein]-peptidylproline (omega=180) = [protein]-peptidylproline (omega=0)</text>
        <dbReference type="Rhea" id="RHEA:16237"/>
        <dbReference type="Rhea" id="RHEA-COMP:10747"/>
        <dbReference type="Rhea" id="RHEA-COMP:10748"/>
        <dbReference type="ChEBI" id="CHEBI:83833"/>
        <dbReference type="ChEBI" id="CHEBI:83834"/>
        <dbReference type="EC" id="5.2.1.8"/>
    </reaction>
</comment>
<feature type="compositionally biased region" description="Basic residues" evidence="6">
    <location>
        <begin position="343"/>
        <end position="355"/>
    </location>
</feature>
<evidence type="ECO:0000313" key="8">
    <source>
        <dbReference type="EMBL" id="CAK0883889.1"/>
    </source>
</evidence>
<dbReference type="PROSITE" id="PS50059">
    <property type="entry name" value="FKBP_PPIASE"/>
    <property type="match status" value="1"/>
</dbReference>
<reference evidence="8" key="1">
    <citation type="submission" date="2023-10" db="EMBL/GenBank/DDBJ databases">
        <authorList>
            <person name="Chen Y."/>
            <person name="Shah S."/>
            <person name="Dougan E. K."/>
            <person name="Thang M."/>
            <person name="Chan C."/>
        </authorList>
    </citation>
    <scope>NUCLEOTIDE SEQUENCE [LARGE SCALE GENOMIC DNA]</scope>
</reference>
<dbReference type="SUPFAM" id="SSF54534">
    <property type="entry name" value="FKBP-like"/>
    <property type="match status" value="1"/>
</dbReference>
<keyword evidence="4 5" id="KW-0413">Isomerase</keyword>
<feature type="region of interest" description="Disordered" evidence="6">
    <location>
        <begin position="263"/>
        <end position="390"/>
    </location>
</feature>
<keyword evidence="3 5" id="KW-0697">Rotamase</keyword>
<evidence type="ECO:0000313" key="9">
    <source>
        <dbReference type="Proteomes" id="UP001189429"/>
    </source>
</evidence>
<dbReference type="CDD" id="cd10527">
    <property type="entry name" value="SET_LSMT"/>
    <property type="match status" value="1"/>
</dbReference>
<evidence type="ECO:0000256" key="3">
    <source>
        <dbReference type="ARBA" id="ARBA00023110"/>
    </source>
</evidence>
<name>A0ABN9WFJ5_9DINO</name>
<feature type="region of interest" description="Disordered" evidence="6">
    <location>
        <begin position="161"/>
        <end position="198"/>
    </location>
</feature>